<accession>A0ABQ9TTR2</accession>
<feature type="compositionally biased region" description="Low complexity" evidence="1">
    <location>
        <begin position="60"/>
        <end position="72"/>
    </location>
</feature>
<name>A0ABQ9TTR2_SAGOE</name>
<keyword evidence="3" id="KW-1185">Reference proteome</keyword>
<dbReference type="EMBL" id="JASSZA010000019">
    <property type="protein sequence ID" value="KAK2088183.1"/>
    <property type="molecule type" value="Genomic_DNA"/>
</dbReference>
<comment type="caution">
    <text evidence="2">The sequence shown here is derived from an EMBL/GenBank/DDBJ whole genome shotgun (WGS) entry which is preliminary data.</text>
</comment>
<dbReference type="Proteomes" id="UP001266305">
    <property type="component" value="Unassembled WGS sequence"/>
</dbReference>
<reference evidence="2 3" key="1">
    <citation type="submission" date="2023-05" db="EMBL/GenBank/DDBJ databases">
        <title>B98-5 Cell Line De Novo Hybrid Assembly: An Optical Mapping Approach.</title>
        <authorList>
            <person name="Kananen K."/>
            <person name="Auerbach J.A."/>
            <person name="Kautto E."/>
            <person name="Blachly J.S."/>
        </authorList>
    </citation>
    <scope>NUCLEOTIDE SEQUENCE [LARGE SCALE GENOMIC DNA]</scope>
    <source>
        <strain evidence="2">B95-8</strain>
        <tissue evidence="2">Cell line</tissue>
    </source>
</reference>
<evidence type="ECO:0008006" key="4">
    <source>
        <dbReference type="Google" id="ProtNLM"/>
    </source>
</evidence>
<feature type="region of interest" description="Disordered" evidence="1">
    <location>
        <begin position="1"/>
        <end position="289"/>
    </location>
</feature>
<organism evidence="2 3">
    <name type="scientific">Saguinus oedipus</name>
    <name type="common">Cotton-top tamarin</name>
    <name type="synonym">Oedipomidas oedipus</name>
    <dbReference type="NCBI Taxonomy" id="9490"/>
    <lineage>
        <taxon>Eukaryota</taxon>
        <taxon>Metazoa</taxon>
        <taxon>Chordata</taxon>
        <taxon>Craniata</taxon>
        <taxon>Vertebrata</taxon>
        <taxon>Euteleostomi</taxon>
        <taxon>Mammalia</taxon>
        <taxon>Eutheria</taxon>
        <taxon>Euarchontoglires</taxon>
        <taxon>Primates</taxon>
        <taxon>Haplorrhini</taxon>
        <taxon>Platyrrhini</taxon>
        <taxon>Cebidae</taxon>
        <taxon>Callitrichinae</taxon>
        <taxon>Saguinus</taxon>
    </lineage>
</organism>
<protein>
    <recommendedName>
        <fullName evidence="4">Basic proline-rich protein-like</fullName>
    </recommendedName>
</protein>
<proteinExistence type="predicted"/>
<evidence type="ECO:0000313" key="3">
    <source>
        <dbReference type="Proteomes" id="UP001266305"/>
    </source>
</evidence>
<sequence>MLLSSHRAAQEDTPLTVRSPLGRGSFTLSPGPPGPRGPSLRPNAPASSAGPEMRVPRQPGAAGKVRAAGPAALGWREGRLHGQPQRTLAARRPPSLRGLPGVGPGASATSRAPATPGSAPFLRLTGADPPLRCRRRRVPAAPPSPGFAPGGPSGLPSARPAPAKPGVLHSGRAKGGSPRPRALRPREERRPARQSRRQPWLRTATPRPRCPPPTAHRPTPPASARLRPPRPLLTCVAPRPPAHRPGPAVYTGSDVSGPAPTPPRADAGRLLIPRLQQTLPSHKLGEGAP</sequence>
<feature type="compositionally biased region" description="Pro residues" evidence="1">
    <location>
        <begin position="208"/>
        <end position="221"/>
    </location>
</feature>
<evidence type="ECO:0000256" key="1">
    <source>
        <dbReference type="SAM" id="MobiDB-lite"/>
    </source>
</evidence>
<gene>
    <name evidence="2" type="ORF">P7K49_034090</name>
</gene>
<evidence type="ECO:0000313" key="2">
    <source>
        <dbReference type="EMBL" id="KAK2088183.1"/>
    </source>
</evidence>